<evidence type="ECO:0000256" key="1">
    <source>
        <dbReference type="ARBA" id="ARBA00004687"/>
    </source>
</evidence>
<dbReference type="EMBL" id="JAEOAQ010000007">
    <property type="protein sequence ID" value="KAG5417453.1"/>
    <property type="molecule type" value="Genomic_DNA"/>
</dbReference>
<reference evidence="11 12" key="1">
    <citation type="submission" date="2020-12" db="EMBL/GenBank/DDBJ databases">
        <title>Effect of drift, selection, and recombination on the evolution of hybrid genomes in Candida yeast pathogens.</title>
        <authorList>
            <person name="Mixao V."/>
            <person name="Ksiezopolska E."/>
            <person name="Saus E."/>
            <person name="Boekhout T."/>
            <person name="Gacser A."/>
            <person name="Gabaldon T."/>
        </authorList>
    </citation>
    <scope>NUCLEOTIDE SEQUENCE [LARGE SCALE GENOMIC DNA]</scope>
    <source>
        <strain evidence="11 12">BP57</strain>
    </source>
</reference>
<keyword evidence="6" id="KW-0347">Helicase</keyword>
<dbReference type="FunFam" id="3.40.50.1460:FF:000003">
    <property type="entry name" value="GPI-anchor transamidase"/>
    <property type="match status" value="1"/>
</dbReference>
<evidence type="ECO:0000259" key="9">
    <source>
        <dbReference type="PROSITE" id="PS51192"/>
    </source>
</evidence>
<dbReference type="Pfam" id="PF01650">
    <property type="entry name" value="Peptidase_C13"/>
    <property type="match status" value="1"/>
</dbReference>
<dbReference type="Proteomes" id="UP000669133">
    <property type="component" value="Unassembled WGS sequence"/>
</dbReference>
<evidence type="ECO:0000313" key="12">
    <source>
        <dbReference type="Proteomes" id="UP000669133"/>
    </source>
</evidence>
<evidence type="ECO:0000256" key="3">
    <source>
        <dbReference type="ARBA" id="ARBA00022502"/>
    </source>
</evidence>
<feature type="domain" description="Helicase C-terminal" evidence="10">
    <location>
        <begin position="931"/>
        <end position="1083"/>
    </location>
</feature>
<gene>
    <name evidence="11" type="ORF">I9W82_005087</name>
</gene>
<dbReference type="InterPro" id="IPR054300">
    <property type="entry name" value="OB_DPOA2"/>
</dbReference>
<dbReference type="SUPFAM" id="SSF52540">
    <property type="entry name" value="P-loop containing nucleoside triphosphate hydrolases"/>
    <property type="match status" value="1"/>
</dbReference>
<feature type="domain" description="Helicase ATP-binding" evidence="9">
    <location>
        <begin position="715"/>
        <end position="878"/>
    </location>
</feature>
<dbReference type="GO" id="GO:0016255">
    <property type="term" value="P:attachment of GPI anchor to protein"/>
    <property type="evidence" value="ECO:0007669"/>
    <property type="project" value="InterPro"/>
</dbReference>
<feature type="compositionally biased region" description="Polar residues" evidence="8">
    <location>
        <begin position="132"/>
        <end position="145"/>
    </location>
</feature>
<dbReference type="CDD" id="cd18799">
    <property type="entry name" value="SF2_C_EcoAI-like"/>
    <property type="match status" value="1"/>
</dbReference>
<comment type="similarity">
    <text evidence="2">Belongs to the peptidase C13 family.</text>
</comment>
<evidence type="ECO:0000256" key="8">
    <source>
        <dbReference type="SAM" id="MobiDB-lite"/>
    </source>
</evidence>
<name>A0A8H7ZEE3_9ASCO</name>
<dbReference type="PIRSF" id="PIRSF019663">
    <property type="entry name" value="Legumain"/>
    <property type="match status" value="1"/>
</dbReference>
<dbReference type="SMART" id="SM00487">
    <property type="entry name" value="DEXDc"/>
    <property type="match status" value="1"/>
</dbReference>
<evidence type="ECO:0000256" key="7">
    <source>
        <dbReference type="PIRSR" id="PIRSR019663-1"/>
    </source>
</evidence>
<keyword evidence="6" id="KW-0378">Hydrolase</keyword>
<dbReference type="GO" id="GO:0042765">
    <property type="term" value="C:GPI-anchor transamidase complex"/>
    <property type="evidence" value="ECO:0007669"/>
    <property type="project" value="InterPro"/>
</dbReference>
<dbReference type="InterPro" id="IPR007185">
    <property type="entry name" value="DNA_pol_a/d/e_bsu"/>
</dbReference>
<dbReference type="UniPathway" id="UPA00196"/>
<dbReference type="PRINTS" id="PR00776">
    <property type="entry name" value="HEMOGLOBNASE"/>
</dbReference>
<dbReference type="Pfam" id="PF04851">
    <property type="entry name" value="ResIII"/>
    <property type="match status" value="1"/>
</dbReference>
<dbReference type="PANTHER" id="PTHR48067:SF1">
    <property type="entry name" value="GPI-ANCHOR TRANSAMIDASE"/>
    <property type="match status" value="1"/>
</dbReference>
<dbReference type="Pfam" id="PF04042">
    <property type="entry name" value="DNA_pol_E_B"/>
    <property type="match status" value="1"/>
</dbReference>
<accession>A0A8H7ZEE3</accession>
<dbReference type="InterPro" id="IPR006935">
    <property type="entry name" value="Helicase/UvrB_N"/>
</dbReference>
<dbReference type="PROSITE" id="PS51194">
    <property type="entry name" value="HELICASE_CTER"/>
    <property type="match status" value="1"/>
</dbReference>
<dbReference type="GO" id="GO:0003923">
    <property type="term" value="F:GPI-anchor transamidase activity"/>
    <property type="evidence" value="ECO:0007669"/>
    <property type="project" value="InterPro"/>
</dbReference>
<dbReference type="OrthoDB" id="336885at2759"/>
<feature type="active site" evidence="7">
    <location>
        <position position="1446"/>
    </location>
</feature>
<evidence type="ECO:0000256" key="4">
    <source>
        <dbReference type="ARBA" id="ARBA00022705"/>
    </source>
</evidence>
<comment type="pathway">
    <text evidence="1">Glycolipid biosynthesis; glycosylphosphatidylinositol-anchor biosynthesis.</text>
</comment>
<evidence type="ECO:0000256" key="5">
    <source>
        <dbReference type="ARBA" id="ARBA00022729"/>
    </source>
</evidence>
<dbReference type="Gene3D" id="3.60.21.60">
    <property type="match status" value="2"/>
</dbReference>
<dbReference type="PIRSF" id="PIRSF500138">
    <property type="entry name" value="GPI8"/>
    <property type="match status" value="1"/>
</dbReference>
<dbReference type="GO" id="GO:0006506">
    <property type="term" value="P:GPI anchor biosynthetic process"/>
    <property type="evidence" value="ECO:0007669"/>
    <property type="project" value="UniProtKB-UniPathway"/>
</dbReference>
<evidence type="ECO:0000259" key="10">
    <source>
        <dbReference type="PROSITE" id="PS51194"/>
    </source>
</evidence>
<dbReference type="InterPro" id="IPR028361">
    <property type="entry name" value="GPI_transamidase"/>
</dbReference>
<dbReference type="InterPro" id="IPR014001">
    <property type="entry name" value="Helicase_ATP-bd"/>
</dbReference>
<dbReference type="Pfam" id="PF00271">
    <property type="entry name" value="Helicase_C"/>
    <property type="match status" value="1"/>
</dbReference>
<dbReference type="PROSITE" id="PS51192">
    <property type="entry name" value="HELICASE_ATP_BIND_1"/>
    <property type="match status" value="1"/>
</dbReference>
<dbReference type="GO" id="GO:0004386">
    <property type="term" value="F:helicase activity"/>
    <property type="evidence" value="ECO:0007669"/>
    <property type="project" value="UniProtKB-KW"/>
</dbReference>
<dbReference type="SMART" id="SM00490">
    <property type="entry name" value="HELICc"/>
    <property type="match status" value="1"/>
</dbReference>
<dbReference type="CDD" id="cd18032">
    <property type="entry name" value="DEXHc_RE_I_III_res"/>
    <property type="match status" value="1"/>
</dbReference>
<dbReference type="InterPro" id="IPR001096">
    <property type="entry name" value="Peptidase_C13"/>
</dbReference>
<keyword evidence="6" id="KW-0547">Nucleotide-binding</keyword>
<dbReference type="GO" id="GO:0006260">
    <property type="term" value="P:DNA replication"/>
    <property type="evidence" value="ECO:0007669"/>
    <property type="project" value="UniProtKB-KW"/>
</dbReference>
<keyword evidence="5" id="KW-0732">Signal</keyword>
<keyword evidence="12" id="KW-1185">Reference proteome</keyword>
<keyword evidence="4" id="KW-0235">DNA replication</keyword>
<dbReference type="Pfam" id="PF22062">
    <property type="entry name" value="OB_DPOA2"/>
    <property type="match status" value="1"/>
</dbReference>
<dbReference type="GeneID" id="93653716"/>
<evidence type="ECO:0000313" key="11">
    <source>
        <dbReference type="EMBL" id="KAG5417453.1"/>
    </source>
</evidence>
<dbReference type="GO" id="GO:0005524">
    <property type="term" value="F:ATP binding"/>
    <property type="evidence" value="ECO:0007669"/>
    <property type="project" value="InterPro"/>
</dbReference>
<dbReference type="InterPro" id="IPR001650">
    <property type="entry name" value="Helicase_C-like"/>
</dbReference>
<keyword evidence="6" id="KW-0067">ATP-binding</keyword>
<dbReference type="RefSeq" id="XP_067546569.1">
    <property type="nucleotide sequence ID" value="XM_067694227.1"/>
</dbReference>
<protein>
    <submittedName>
        <fullName evidence="11">Irc3</fullName>
    </submittedName>
</protein>
<comment type="caution">
    <text evidence="11">The sequence shown here is derived from an EMBL/GenBank/DDBJ whole genome shotgun (WGS) entry which is preliminary data.</text>
</comment>
<keyword evidence="3" id="KW-0337">GPI-anchor biosynthesis</keyword>
<feature type="region of interest" description="Disordered" evidence="8">
    <location>
        <begin position="83"/>
        <end position="145"/>
    </location>
</feature>
<dbReference type="InterPro" id="IPR027417">
    <property type="entry name" value="P-loop_NTPase"/>
</dbReference>
<dbReference type="Gene3D" id="3.40.50.300">
    <property type="entry name" value="P-loop containing nucleotide triphosphate hydrolases"/>
    <property type="match status" value="2"/>
</dbReference>
<evidence type="ECO:0000256" key="2">
    <source>
        <dbReference type="ARBA" id="ARBA00009941"/>
    </source>
</evidence>
<proteinExistence type="inferred from homology"/>
<dbReference type="GO" id="GO:0003677">
    <property type="term" value="F:DNA binding"/>
    <property type="evidence" value="ECO:0007669"/>
    <property type="project" value="InterPro"/>
</dbReference>
<sequence length="1665" mass="188616">MVEETFKNQVAKKFGPSTNLTDDEYEKLNSLIQIFNVDLENLFLEWESYNVAEVQQDLELNMTTLIQFHEYLQKKLANNKLTPKSAHVIKDGSARKPISKRPVHNSPATPHAKKRKFDSSEADLSSPAKFESANNTFTTSPVKPSVESHTLLETLNPNVEIDNNLSKESTSNPIKLTANFDPTKFKFRTMQMKLLESADVLDEQIDSVAQLYQEHNKSDHQFGNPCVSSQFDILCCGRVVPDSPSYNNEGLNSNSLFLETSRLSGIGQRVPLDLSKLSGFSFFPGQIVVLKGRNPTGKHFAVEEVMPLPQLGTPVSSRSELEEYNQLQGGQGIKIVVASGPYSNSNKFDYSKLENLVDKINNEILPNVFILNGPFIDLSNKEVEEGKFDFLKAHQPKNLDDAFRLLITPILKKIDSKIQVVLFPSLKDSCVNHCSYPQDSFDRKKFQLPKNVKIFPNPSSFAINEVLIGSSNLDLFKDLKEVFKQDDKLSGNRFERVINHLFEQRRYYPLFPGSVAKTKEQDMSLLTNGAAGEDLNGITLGGSSLETPYLGLTELGNSLPDVLILPSELKVFAKVVNGVLVVNPGSFIRPSRSLTSEDGTYVVLRIAAPQVDVEDGTNVEQVEGDPDLFHHNVYKRCRKFAQRGLRQYVLTRHLHPAIIHFQHVDDLKIPIASDEYLTTLVPKKIHPGLEAILNYSSNPIQLRDYQEDAVKAVLSKLDSGVRKPAVVIATGGGKTVVFSHLIPRLKPLSNDRGNKVLVLAHTEELIDQAAKKIRSMNPGLKVDIEMRKLKASPEADVVVASVPSLVNRRRFEKFNPMEFKSIIIDECHHAPAITYRKVLNHFKALDQDSTISVVGFTATLMRHDKQSLGHIFDEVVYERSLKSMIQSKELADAKISEVKVELNLDSVKTVRYEYDPASLYTAMKEIDFNEKIILAYLRLKEEVGCKSTLIFCVGVDHCYDVCALFQTNGINAQYVTGETSKVERAAIIEDFKRGLIPVLCNVQVFTEGTDMPNIDSLILARPTMSKSLMIQMIGRGLRLHEEKTHCHIVDMVGLTRQGIDIKPTLEGEKLVNSRKKMLERDDELEQVVPSPHAQLSSKDREVAIARILDYHKREVLTLDKRPSMDQTPTIWFQDREIVDKVMLRNKHPWTMIEASKTWGLPGLYDSYFILKRTKFKGQKVFEVSHHSFSNTSGSVIYRSANLLEVFAELRKKYSDHLDYAEKRNSFARKATPKQVGWIMAMMEHKIAFYMQRKKVVISKEEFKEHIAEVLKNEKQAIICKFIFALRLGDNDYEKMKCAQVVNNAIKRMNDESQTGEQSHNKSNHTNNWAVLVSTSRFWFNYRHMANVLSFYRTVKRLGIPDSQIILMLSDDVACNARNAFPGTVFNNMDQALDLYGNSIEVDYRGYEVTVENFVRLLTDRWDPEHPRSKRLLTDENSNIFIYLTGHGGNEFLKFQDAEEIGAHDIADAFAQMHEKKRYNEIFFMIDTCQANTMYEHIYSPNILCIGSSRLDESSYSHHSDLDIGVAVIDRFTYFALDFLEKINRDSKETMDKLFEVLNFENVHSHTGIRTDLFKRDVNEVLLTDFFGNVQNVALDTTPKDILNATKQLNAPSSSISSPKNLKPRGQAEFGLEEEDSNKLHLTKASSTVLGVGITGLLLGLWKYAA</sequence>
<organism evidence="11 12">
    <name type="scientific">Candida metapsilosis</name>
    <dbReference type="NCBI Taxonomy" id="273372"/>
    <lineage>
        <taxon>Eukaryota</taxon>
        <taxon>Fungi</taxon>
        <taxon>Dikarya</taxon>
        <taxon>Ascomycota</taxon>
        <taxon>Saccharomycotina</taxon>
        <taxon>Pichiomycetes</taxon>
        <taxon>Debaryomycetaceae</taxon>
        <taxon>Candida/Lodderomyces clade</taxon>
        <taxon>Candida</taxon>
    </lineage>
</organism>
<feature type="active site" description="Nucleophile" evidence="7">
    <location>
        <position position="1488"/>
    </location>
</feature>
<evidence type="ECO:0000256" key="6">
    <source>
        <dbReference type="ARBA" id="ARBA00022806"/>
    </source>
</evidence>
<dbReference type="Gene3D" id="3.40.50.1460">
    <property type="match status" value="1"/>
</dbReference>
<dbReference type="PANTHER" id="PTHR48067">
    <property type="entry name" value="GPI-ANCHOR TRANSAMIDASE"/>
    <property type="match status" value="1"/>
</dbReference>
<dbReference type="GO" id="GO:0006508">
    <property type="term" value="P:proteolysis"/>
    <property type="evidence" value="ECO:0007669"/>
    <property type="project" value="InterPro"/>
</dbReference>